<sequence>MKCLIKTVFWLLSVFVGFIAIGLGYLKVNDTVREKFFARTMNAFSNENDTAITNIRCNQVLNHASVHGHVLEIGSGTGINFVCLHNNTRIKDYIGIEPNIHMHSYMQETINRWQIQFPVRISGVSAATMTDIESDSIDTIIMTFVLCSVPDPFAKQILLEAYRVLKPGGQFHLIEHVLSDPNIKPMTNSFQKLIEPIWTIVGDGCRFKPIVNYLDEMKTIYSNVEYENIELPVPFFIIKDGLKAVLTK</sequence>
<dbReference type="EMBL" id="CAJNOT010001296">
    <property type="protein sequence ID" value="CAF1178358.1"/>
    <property type="molecule type" value="Genomic_DNA"/>
</dbReference>
<organism evidence="3 4">
    <name type="scientific">Rotaria sordida</name>
    <dbReference type="NCBI Taxonomy" id="392033"/>
    <lineage>
        <taxon>Eukaryota</taxon>
        <taxon>Metazoa</taxon>
        <taxon>Spiralia</taxon>
        <taxon>Gnathifera</taxon>
        <taxon>Rotifera</taxon>
        <taxon>Eurotatoria</taxon>
        <taxon>Bdelloidea</taxon>
        <taxon>Philodinida</taxon>
        <taxon>Philodinidae</taxon>
        <taxon>Rotaria</taxon>
    </lineage>
</organism>
<dbReference type="SUPFAM" id="SSF53335">
    <property type="entry name" value="S-adenosyl-L-methionine-dependent methyltransferases"/>
    <property type="match status" value="1"/>
</dbReference>
<feature type="transmembrane region" description="Helical" evidence="1">
    <location>
        <begin position="7"/>
        <end position="26"/>
    </location>
</feature>
<protein>
    <recommendedName>
        <fullName evidence="2">Methyltransferase type 11 domain-containing protein</fullName>
    </recommendedName>
</protein>
<name>A0A814UKI6_9BILA</name>
<dbReference type="InterPro" id="IPR013216">
    <property type="entry name" value="Methyltransf_11"/>
</dbReference>
<dbReference type="InterPro" id="IPR029063">
    <property type="entry name" value="SAM-dependent_MTases_sf"/>
</dbReference>
<dbReference type="InterPro" id="IPR052356">
    <property type="entry name" value="Thiol_S-MT"/>
</dbReference>
<feature type="domain" description="Methyltransferase type 11" evidence="2">
    <location>
        <begin position="71"/>
        <end position="171"/>
    </location>
</feature>
<proteinExistence type="predicted"/>
<dbReference type="Proteomes" id="UP000663864">
    <property type="component" value="Unassembled WGS sequence"/>
</dbReference>
<evidence type="ECO:0000259" key="2">
    <source>
        <dbReference type="Pfam" id="PF08241"/>
    </source>
</evidence>
<evidence type="ECO:0000256" key="1">
    <source>
        <dbReference type="SAM" id="Phobius"/>
    </source>
</evidence>
<evidence type="ECO:0000313" key="3">
    <source>
        <dbReference type="EMBL" id="CAF1178358.1"/>
    </source>
</evidence>
<dbReference type="PANTHER" id="PTHR45036:SF1">
    <property type="entry name" value="METHYLTRANSFERASE LIKE 7A"/>
    <property type="match status" value="1"/>
</dbReference>
<accession>A0A814UKI6</accession>
<dbReference type="Pfam" id="PF08241">
    <property type="entry name" value="Methyltransf_11"/>
    <property type="match status" value="1"/>
</dbReference>
<evidence type="ECO:0000313" key="4">
    <source>
        <dbReference type="Proteomes" id="UP000663864"/>
    </source>
</evidence>
<dbReference type="Gene3D" id="3.40.50.150">
    <property type="entry name" value="Vaccinia Virus protein VP39"/>
    <property type="match status" value="1"/>
</dbReference>
<keyword evidence="1" id="KW-1133">Transmembrane helix</keyword>
<dbReference type="AlphaFoldDB" id="A0A814UKI6"/>
<keyword evidence="1" id="KW-0812">Transmembrane</keyword>
<gene>
    <name evidence="3" type="ORF">ZHD862_LOCUS21613</name>
</gene>
<reference evidence="3" key="1">
    <citation type="submission" date="2021-02" db="EMBL/GenBank/DDBJ databases">
        <authorList>
            <person name="Nowell W R."/>
        </authorList>
    </citation>
    <scope>NUCLEOTIDE SEQUENCE</scope>
</reference>
<dbReference type="CDD" id="cd02440">
    <property type="entry name" value="AdoMet_MTases"/>
    <property type="match status" value="1"/>
</dbReference>
<keyword evidence="1" id="KW-0472">Membrane</keyword>
<comment type="caution">
    <text evidence="3">The sequence shown here is derived from an EMBL/GenBank/DDBJ whole genome shotgun (WGS) entry which is preliminary data.</text>
</comment>
<dbReference type="PANTHER" id="PTHR45036">
    <property type="entry name" value="METHYLTRANSFERASE LIKE 7B"/>
    <property type="match status" value="1"/>
</dbReference>
<dbReference type="GO" id="GO:0008757">
    <property type="term" value="F:S-adenosylmethionine-dependent methyltransferase activity"/>
    <property type="evidence" value="ECO:0007669"/>
    <property type="project" value="InterPro"/>
</dbReference>